<evidence type="ECO:0000256" key="1">
    <source>
        <dbReference type="ARBA" id="ARBA00004613"/>
    </source>
</evidence>
<keyword evidence="7" id="KW-1185">Reference proteome</keyword>
<dbReference type="GO" id="GO:0005576">
    <property type="term" value="C:extracellular region"/>
    <property type="evidence" value="ECO:0007669"/>
    <property type="project" value="UniProtKB-SubCell"/>
</dbReference>
<keyword evidence="3" id="KW-1015">Disulfide bond</keyword>
<evidence type="ECO:0000256" key="4">
    <source>
        <dbReference type="SAM" id="SignalP"/>
    </source>
</evidence>
<evidence type="ECO:0000313" key="6">
    <source>
        <dbReference type="EMBL" id="RZF41134.1"/>
    </source>
</evidence>
<feature type="chain" id="PRO_5019714872" description="Prokineticin domain-containing protein" evidence="4">
    <location>
        <begin position="22"/>
        <end position="137"/>
    </location>
</feature>
<gene>
    <name evidence="6" type="ORF">LSTR_LSTR010786</name>
</gene>
<dbReference type="AlphaFoldDB" id="A0A482X5S7"/>
<feature type="domain" description="Prokineticin" evidence="5">
    <location>
        <begin position="27"/>
        <end position="104"/>
    </location>
</feature>
<dbReference type="EMBL" id="QKKF02017192">
    <property type="protein sequence ID" value="RZF41134.1"/>
    <property type="molecule type" value="Genomic_DNA"/>
</dbReference>
<evidence type="ECO:0000256" key="3">
    <source>
        <dbReference type="ARBA" id="ARBA00023157"/>
    </source>
</evidence>
<accession>A0A482X5S7</accession>
<feature type="signal peptide" evidence="4">
    <location>
        <begin position="1"/>
        <end position="21"/>
    </location>
</feature>
<reference evidence="6 7" key="1">
    <citation type="journal article" date="2017" name="Gigascience">
        <title>Genome sequence of the small brown planthopper, Laodelphax striatellus.</title>
        <authorList>
            <person name="Zhu J."/>
            <person name="Jiang F."/>
            <person name="Wang X."/>
            <person name="Yang P."/>
            <person name="Bao Y."/>
            <person name="Zhao W."/>
            <person name="Wang W."/>
            <person name="Lu H."/>
            <person name="Wang Q."/>
            <person name="Cui N."/>
            <person name="Li J."/>
            <person name="Chen X."/>
            <person name="Luo L."/>
            <person name="Yu J."/>
            <person name="Kang L."/>
            <person name="Cui F."/>
        </authorList>
    </citation>
    <scope>NUCLEOTIDE SEQUENCE [LARGE SCALE GENOMIC DNA]</scope>
    <source>
        <strain evidence="6">Lst14</strain>
    </source>
</reference>
<protein>
    <recommendedName>
        <fullName evidence="5">Prokineticin domain-containing protein</fullName>
    </recommendedName>
</protein>
<dbReference type="Pfam" id="PF06607">
    <property type="entry name" value="Prokineticin"/>
    <property type="match status" value="1"/>
</dbReference>
<comment type="caution">
    <text evidence="6">The sequence shown here is derived from an EMBL/GenBank/DDBJ whole genome shotgun (WGS) entry which is preliminary data.</text>
</comment>
<evidence type="ECO:0000313" key="7">
    <source>
        <dbReference type="Proteomes" id="UP000291343"/>
    </source>
</evidence>
<sequence>MKNLNLSLFLLSMGSFLLVNARPPYIECQDSAECGSFACCVIGTKMYSLPQCMPYLSRGERCSDLSFMSSSKNVTYPDNVKVMYTNVHLLQCPCEPGLSCGSVSGGGVSESSTVCFDPLLIDNLNSISNSVYDYDYN</sequence>
<dbReference type="Gene3D" id="2.10.80.10">
    <property type="entry name" value="Lipase, subunit A"/>
    <property type="match status" value="1"/>
</dbReference>
<dbReference type="InParanoid" id="A0A482X5S7"/>
<dbReference type="OrthoDB" id="6408184at2759"/>
<dbReference type="Proteomes" id="UP000291343">
    <property type="component" value="Unassembled WGS sequence"/>
</dbReference>
<comment type="subcellular location">
    <subcellularLocation>
        <location evidence="1">Secreted</location>
    </subcellularLocation>
</comment>
<proteinExistence type="predicted"/>
<evidence type="ECO:0000259" key="5">
    <source>
        <dbReference type="Pfam" id="PF06607"/>
    </source>
</evidence>
<evidence type="ECO:0000256" key="2">
    <source>
        <dbReference type="ARBA" id="ARBA00022525"/>
    </source>
</evidence>
<keyword evidence="2" id="KW-0964">Secreted</keyword>
<name>A0A482X5S7_LAOST</name>
<keyword evidence="4" id="KW-0732">Signal</keyword>
<organism evidence="6 7">
    <name type="scientific">Laodelphax striatellus</name>
    <name type="common">Small brown planthopper</name>
    <name type="synonym">Delphax striatella</name>
    <dbReference type="NCBI Taxonomy" id="195883"/>
    <lineage>
        <taxon>Eukaryota</taxon>
        <taxon>Metazoa</taxon>
        <taxon>Ecdysozoa</taxon>
        <taxon>Arthropoda</taxon>
        <taxon>Hexapoda</taxon>
        <taxon>Insecta</taxon>
        <taxon>Pterygota</taxon>
        <taxon>Neoptera</taxon>
        <taxon>Paraneoptera</taxon>
        <taxon>Hemiptera</taxon>
        <taxon>Auchenorrhyncha</taxon>
        <taxon>Fulgoroidea</taxon>
        <taxon>Delphacidae</taxon>
        <taxon>Criomorphinae</taxon>
        <taxon>Laodelphax</taxon>
    </lineage>
</organism>
<dbReference type="InterPro" id="IPR023569">
    <property type="entry name" value="Prokineticin_domain"/>
</dbReference>